<feature type="coiled-coil region" evidence="1">
    <location>
        <begin position="74"/>
        <end position="108"/>
    </location>
</feature>
<keyword evidence="1" id="KW-0175">Coiled coil</keyword>
<keyword evidence="4" id="KW-1185">Reference proteome</keyword>
<protein>
    <submittedName>
        <fullName evidence="3">Maternal effect embryo arrest protein</fullName>
    </submittedName>
</protein>
<keyword evidence="2" id="KW-0472">Membrane</keyword>
<dbReference type="Proteomes" id="UP000634136">
    <property type="component" value="Unassembled WGS sequence"/>
</dbReference>
<gene>
    <name evidence="3" type="ORF">G2W53_003491</name>
</gene>
<sequence>MVARLLHKGVIGSACQDNNSESCVNELQTVDSALSEGEDMKGVHQKLEASIGAGGFGEMAADQAFTQDSTSTCCAEWKKKCLKLQESRNALRQAVKVLEQKIYEIEAQNGDLQKVCHEERAQAKIEKEEKLKEFNARVSLENETCRLKSEISTLQQKCNRDVQDGNEDVKNFQACISDKEKEIHKLKELLEREKIRADSERKNAEKEKKKAAEAWKLLEAEKNKTIEKGAQIAKIEAEKADELKRSAEKLASEISKFKEVTKCFEAEKQKLLAEKRNAVSDLAKSQESLKCEKKKATRGKKRADSEMVKVEEQKKLAEGNLKKAIEQKRIADQLSQQLEESKRTNEDLKQKISEFSLLRKPVEVSGVSPDIRVNSESSKVKLLENRLKLEKLRAKQAKEKVKLEANHRRILQHELGRLKLDFFQLFHRLDLLDASILPSAGNIDDLEKSGNLLNLQKLNIMRQAYNSGLSQMNSQYDINLLKSCCTATMNACDPFKKSMKHAPLLAQSGGNYAESITGIDSKLEPLTRGSNRTKLKSSAVNSSKTSFSDGQLMGSQDKSAFPVTASTKLAQETINARPSIPCDKTVIEHSKKRKRILDTVESITNFYSEGKRFYLDVEKKLSDLHYLLCEKVDKSFEGGREMVPNIKDYLLEKRERPHKKRKKSHKAELVMVHGSSKSKKEGVQETEAEVCEGTNICGNNSRPASCTKGTTKAFRERTCDATNDFDAVFSFDEVADGNYMKLLDLENAADEECFRRAMDVPLSPSLPEIEFHEVETYNKDNLRPFLEEALQEDMLSLRGDLFPSPCFDVIDVEINSNKEKIDVSRDSCNSQQKSEQARETECMHLLENSRAMFPVEGGIESVHNQLSFFVVCSNIEDISSISRIFCATKNCMARCSLITQTGWIFDSILTAVTMEEKLLPREKISVLFTLLLFNFTTTTSIKFGRLLNGNLLPCLNSYAEHICGVMSDATKRILFLENFSFHELLCLIEDFVIEGKLMVNNEVPAGTFSKCDLRTTVFLDGSNTWSFDAASSEQLVAGSIILASVCAASDYIEFIYESSYHILRLCGHDSLMVLTILHIYAYLGGGKFFECGNFGLMGTVLKSLVMFLEAGNLPGATASCLPSINQLHSELCTSVKCPFLDGAESIDIVAFLLLENIKKHLLQEAEPVDSSNSRSLSDKNNAGQWFQQEAVQYATDMNCEAACCLKKYTISATQPHVLSNATMCQLSDAMSLVELVANRMWWVAASVGTTVLFVPALRLSMFDMDINFACSCACGRTRHFIWYHMVSFSNAELALDEHKNCSSAAELGVDAGGYEDRGVENLRCNLSAYLCRNSSIKAGFATASALLGLLPFDVETLLQNSVDLPENSSKFVSSDGEKLMKWFSGLDKDKQDLLYSILRADDPYKKKKL</sequence>
<dbReference type="PANTHER" id="PTHR35480:SF1">
    <property type="entry name" value="MATERNAL EFFECT EMBRYO ARREST 22"/>
    <property type="match status" value="1"/>
</dbReference>
<feature type="transmembrane region" description="Helical" evidence="2">
    <location>
        <begin position="1240"/>
        <end position="1257"/>
    </location>
</feature>
<dbReference type="PANTHER" id="PTHR35480">
    <property type="entry name" value="MATERNAL EFFECT EMBRYO ARREST 22"/>
    <property type="match status" value="1"/>
</dbReference>
<comment type="caution">
    <text evidence="3">The sequence shown here is derived from an EMBL/GenBank/DDBJ whole genome shotgun (WGS) entry which is preliminary data.</text>
</comment>
<feature type="coiled-coil region" evidence="1">
    <location>
        <begin position="293"/>
        <end position="406"/>
    </location>
</feature>
<evidence type="ECO:0000313" key="3">
    <source>
        <dbReference type="EMBL" id="KAF7841193.1"/>
    </source>
</evidence>
<keyword evidence="2" id="KW-0812">Transmembrane</keyword>
<dbReference type="EMBL" id="JAAIUW010000002">
    <property type="protein sequence ID" value="KAF7841193.1"/>
    <property type="molecule type" value="Genomic_DNA"/>
</dbReference>
<evidence type="ECO:0000256" key="2">
    <source>
        <dbReference type="SAM" id="Phobius"/>
    </source>
</evidence>
<dbReference type="OrthoDB" id="1933275at2759"/>
<evidence type="ECO:0000313" key="4">
    <source>
        <dbReference type="Proteomes" id="UP000634136"/>
    </source>
</evidence>
<organism evidence="3 4">
    <name type="scientific">Senna tora</name>
    <dbReference type="NCBI Taxonomy" id="362788"/>
    <lineage>
        <taxon>Eukaryota</taxon>
        <taxon>Viridiplantae</taxon>
        <taxon>Streptophyta</taxon>
        <taxon>Embryophyta</taxon>
        <taxon>Tracheophyta</taxon>
        <taxon>Spermatophyta</taxon>
        <taxon>Magnoliopsida</taxon>
        <taxon>eudicotyledons</taxon>
        <taxon>Gunneridae</taxon>
        <taxon>Pentapetalae</taxon>
        <taxon>rosids</taxon>
        <taxon>fabids</taxon>
        <taxon>Fabales</taxon>
        <taxon>Fabaceae</taxon>
        <taxon>Caesalpinioideae</taxon>
        <taxon>Cassia clade</taxon>
        <taxon>Senna</taxon>
    </lineage>
</organism>
<keyword evidence="2" id="KW-1133">Transmembrane helix</keyword>
<accession>A0A834X8W9</accession>
<proteinExistence type="predicted"/>
<feature type="coiled-coil region" evidence="1">
    <location>
        <begin position="176"/>
        <end position="260"/>
    </location>
</feature>
<reference evidence="3" key="1">
    <citation type="submission" date="2020-09" db="EMBL/GenBank/DDBJ databases">
        <title>Genome-Enabled Discovery of Anthraquinone Biosynthesis in Senna tora.</title>
        <authorList>
            <person name="Kang S.-H."/>
            <person name="Pandey R.P."/>
            <person name="Lee C.-M."/>
            <person name="Sim J.-S."/>
            <person name="Jeong J.-T."/>
            <person name="Choi B.-S."/>
            <person name="Jung M."/>
            <person name="Ginzburg D."/>
            <person name="Zhao K."/>
            <person name="Won S.Y."/>
            <person name="Oh T.-J."/>
            <person name="Yu Y."/>
            <person name="Kim N.-H."/>
            <person name="Lee O.R."/>
            <person name="Lee T.-H."/>
            <person name="Bashyal P."/>
            <person name="Kim T.-S."/>
            <person name="Lee W.-H."/>
            <person name="Kawkins C."/>
            <person name="Kim C.-K."/>
            <person name="Kim J.S."/>
            <person name="Ahn B.O."/>
            <person name="Rhee S.Y."/>
            <person name="Sohng J.K."/>
        </authorList>
    </citation>
    <scope>NUCLEOTIDE SEQUENCE</scope>
    <source>
        <tissue evidence="3">Leaf</tissue>
    </source>
</reference>
<evidence type="ECO:0000256" key="1">
    <source>
        <dbReference type="SAM" id="Coils"/>
    </source>
</evidence>
<name>A0A834X8W9_9FABA</name>